<evidence type="ECO:0000313" key="1">
    <source>
        <dbReference type="EMBL" id="CRK41935.1"/>
    </source>
</evidence>
<dbReference type="EMBL" id="CVQH01027194">
    <property type="protein sequence ID" value="CRK41935.1"/>
    <property type="molecule type" value="Genomic_DNA"/>
</dbReference>
<dbReference type="Proteomes" id="UP000044602">
    <property type="component" value="Unassembled WGS sequence"/>
</dbReference>
<sequence>MMPLLKHEMSSAGSAGSPGPAYSRMPGDASLPIHALLSSSKPSPPAAYEQRPMHFFGQPARRDVFSATHAPGPGAMGVITARTTSFGQIFVIRLVGSHRRINNVIASLLPQPTRDERGPVCDIHYVTEEVFRVHGGKTLLGACHKPGWSGQAGTTTTSASQAGLAYLSQPQDS</sequence>
<gene>
    <name evidence="1" type="ORF">BN1708_008601</name>
</gene>
<keyword evidence="2" id="KW-1185">Reference proteome</keyword>
<name>A0A0G4N6M5_VERLO</name>
<protein>
    <submittedName>
        <fullName evidence="1">Uncharacterized protein</fullName>
    </submittedName>
</protein>
<reference evidence="1 2" key="1">
    <citation type="submission" date="2015-05" db="EMBL/GenBank/DDBJ databases">
        <authorList>
            <person name="Wang D.B."/>
            <person name="Wang M."/>
        </authorList>
    </citation>
    <scope>NUCLEOTIDE SEQUENCE [LARGE SCALE GENOMIC DNA]</scope>
    <source>
        <strain evidence="1">VL1</strain>
    </source>
</reference>
<accession>A0A0G4N6M5</accession>
<feature type="non-terminal residue" evidence="1">
    <location>
        <position position="173"/>
    </location>
</feature>
<dbReference type="STRING" id="100787.A0A0G4N6M5"/>
<dbReference type="AlphaFoldDB" id="A0A0G4N6M5"/>
<organism evidence="1 2">
    <name type="scientific">Verticillium longisporum</name>
    <name type="common">Verticillium dahliae var. longisporum</name>
    <dbReference type="NCBI Taxonomy" id="100787"/>
    <lineage>
        <taxon>Eukaryota</taxon>
        <taxon>Fungi</taxon>
        <taxon>Dikarya</taxon>
        <taxon>Ascomycota</taxon>
        <taxon>Pezizomycotina</taxon>
        <taxon>Sordariomycetes</taxon>
        <taxon>Hypocreomycetidae</taxon>
        <taxon>Glomerellales</taxon>
        <taxon>Plectosphaerellaceae</taxon>
        <taxon>Verticillium</taxon>
    </lineage>
</organism>
<proteinExistence type="predicted"/>
<evidence type="ECO:0000313" key="2">
    <source>
        <dbReference type="Proteomes" id="UP000044602"/>
    </source>
</evidence>